<sequence length="80" mass="8950">MFPDTPQPGWLVSTVPRSTRQPALWRCATELRTPPDFHPAILSNPLRQPAAGQSLGSQSSLSLFSKSRKPRRTPRDIRSI</sequence>
<feature type="region of interest" description="Disordered" evidence="1">
    <location>
        <begin position="36"/>
        <end position="80"/>
    </location>
</feature>
<reference evidence="3" key="2">
    <citation type="journal article" date="2019" name="Mol. Plant Microbe Interact.">
        <title>Genome sequence resources for four phytopathogenic fungi from the Colletotrichum orbiculare species complex.</title>
        <authorList>
            <person name="Gan P."/>
            <person name="Tsushima A."/>
            <person name="Narusaka M."/>
            <person name="Narusaka Y."/>
            <person name="Takano Y."/>
            <person name="Kubo Y."/>
            <person name="Shirasu K."/>
        </authorList>
    </citation>
    <scope>GENOME REANNOTATION</scope>
    <source>
        <strain evidence="3">104-T / ATCC 96160 / CBS 514.97 / LARS 414 / MAFF 240422</strain>
    </source>
</reference>
<dbReference type="Proteomes" id="UP000014480">
    <property type="component" value="Unassembled WGS sequence"/>
</dbReference>
<feature type="compositionally biased region" description="Low complexity" evidence="1">
    <location>
        <begin position="48"/>
        <end position="65"/>
    </location>
</feature>
<accession>A0A484FVE3</accession>
<evidence type="ECO:0000256" key="1">
    <source>
        <dbReference type="SAM" id="MobiDB-lite"/>
    </source>
</evidence>
<evidence type="ECO:0000313" key="3">
    <source>
        <dbReference type="Proteomes" id="UP000014480"/>
    </source>
</evidence>
<dbReference type="AlphaFoldDB" id="A0A484FVE3"/>
<organism evidence="2 3">
    <name type="scientific">Colletotrichum orbiculare (strain 104-T / ATCC 96160 / CBS 514.97 / LARS 414 / MAFF 240422)</name>
    <name type="common">Cucumber anthracnose fungus</name>
    <name type="synonym">Colletotrichum lagenarium</name>
    <dbReference type="NCBI Taxonomy" id="1213857"/>
    <lineage>
        <taxon>Eukaryota</taxon>
        <taxon>Fungi</taxon>
        <taxon>Dikarya</taxon>
        <taxon>Ascomycota</taxon>
        <taxon>Pezizomycotina</taxon>
        <taxon>Sordariomycetes</taxon>
        <taxon>Hypocreomycetidae</taxon>
        <taxon>Glomerellales</taxon>
        <taxon>Glomerellaceae</taxon>
        <taxon>Colletotrichum</taxon>
        <taxon>Colletotrichum orbiculare species complex</taxon>
    </lineage>
</organism>
<name>A0A484FVE3_COLOR</name>
<keyword evidence="3" id="KW-1185">Reference proteome</keyword>
<comment type="caution">
    <text evidence="2">The sequence shown here is derived from an EMBL/GenBank/DDBJ whole genome shotgun (WGS) entry which is preliminary data.</text>
</comment>
<protein>
    <submittedName>
        <fullName evidence="2">Uncharacterized protein</fullName>
    </submittedName>
</protein>
<reference evidence="3" key="1">
    <citation type="journal article" date="2013" name="New Phytol.">
        <title>Comparative genomic and transcriptomic analyses reveal the hemibiotrophic stage shift of Colletotrichum fungi.</title>
        <authorList>
            <person name="Gan P."/>
            <person name="Ikeda K."/>
            <person name="Irieda H."/>
            <person name="Narusaka M."/>
            <person name="O'Connell R.J."/>
            <person name="Narusaka Y."/>
            <person name="Takano Y."/>
            <person name="Kubo Y."/>
            <person name="Shirasu K."/>
        </authorList>
    </citation>
    <scope>NUCLEOTIDE SEQUENCE [LARGE SCALE GENOMIC DNA]</scope>
    <source>
        <strain evidence="3">104-T / ATCC 96160 / CBS 514.97 / LARS 414 / MAFF 240422</strain>
    </source>
</reference>
<evidence type="ECO:0000313" key="2">
    <source>
        <dbReference type="EMBL" id="TDZ21942.1"/>
    </source>
</evidence>
<proteinExistence type="predicted"/>
<gene>
    <name evidence="2" type="ORF">Cob_v005009</name>
</gene>
<dbReference type="EMBL" id="AMCV02000011">
    <property type="protein sequence ID" value="TDZ21942.1"/>
    <property type="molecule type" value="Genomic_DNA"/>
</dbReference>